<accession>A0A1G6ULM5</accession>
<dbReference type="InterPro" id="IPR014914">
    <property type="entry name" value="RES_dom"/>
</dbReference>
<dbReference type="AlphaFoldDB" id="A0A1G6ULM5"/>
<dbReference type="RefSeq" id="WP_174556710.1">
    <property type="nucleotide sequence ID" value="NZ_FNAB01000004.1"/>
</dbReference>
<proteinExistence type="predicted"/>
<evidence type="ECO:0000256" key="1">
    <source>
        <dbReference type="SAM" id="MobiDB-lite"/>
    </source>
</evidence>
<protein>
    <submittedName>
        <fullName evidence="3">RES domain-containing protein</fullName>
    </submittedName>
</protein>
<reference evidence="3 4" key="1">
    <citation type="submission" date="2016-10" db="EMBL/GenBank/DDBJ databases">
        <authorList>
            <person name="de Groot N.N."/>
        </authorList>
    </citation>
    <scope>NUCLEOTIDE SEQUENCE [LARGE SCALE GENOMIC DNA]</scope>
    <source>
        <strain evidence="3 4">JCM 11308</strain>
    </source>
</reference>
<sequence>MSAPRATSHLSTPPPPDLLRDRFPAATVRAGTRLHRTHGSAFSPWWFGSRGHGRFDLAEPYGTCYTAESEQITLLETWGGIRVVPSTELRGRALSQLELSADRRIADLTSNLAVQFGVTAEIFTTVDYPLTQLWAAALREAGYAGVRYWARHDLTHTHACVALFDAGGDRTDAPGTGDYTVVRTDKLADRGEVFEELRKRSGITVLAIPHSL</sequence>
<dbReference type="SMART" id="SM00953">
    <property type="entry name" value="RES"/>
    <property type="match status" value="1"/>
</dbReference>
<evidence type="ECO:0000313" key="3">
    <source>
        <dbReference type="EMBL" id="SDD42189.1"/>
    </source>
</evidence>
<organism evidence="3 4">
    <name type="scientific">Rhodococcus tukisamuensis</name>
    <dbReference type="NCBI Taxonomy" id="168276"/>
    <lineage>
        <taxon>Bacteria</taxon>
        <taxon>Bacillati</taxon>
        <taxon>Actinomycetota</taxon>
        <taxon>Actinomycetes</taxon>
        <taxon>Mycobacteriales</taxon>
        <taxon>Nocardiaceae</taxon>
        <taxon>Rhodococcus</taxon>
    </lineage>
</organism>
<feature type="domain" description="RES" evidence="2">
    <location>
        <begin position="44"/>
        <end position="183"/>
    </location>
</feature>
<gene>
    <name evidence="3" type="ORF">SAMN05444580_104230</name>
</gene>
<dbReference type="EMBL" id="FNAB01000004">
    <property type="protein sequence ID" value="SDD42189.1"/>
    <property type="molecule type" value="Genomic_DNA"/>
</dbReference>
<dbReference type="Proteomes" id="UP000199417">
    <property type="component" value="Unassembled WGS sequence"/>
</dbReference>
<name>A0A1G6ULM5_9NOCA</name>
<dbReference type="STRING" id="168276.SAMN05444580_104230"/>
<keyword evidence="4" id="KW-1185">Reference proteome</keyword>
<evidence type="ECO:0000313" key="4">
    <source>
        <dbReference type="Proteomes" id="UP000199417"/>
    </source>
</evidence>
<feature type="region of interest" description="Disordered" evidence="1">
    <location>
        <begin position="1"/>
        <end position="20"/>
    </location>
</feature>
<dbReference type="Pfam" id="PF08808">
    <property type="entry name" value="RES"/>
    <property type="match status" value="1"/>
</dbReference>
<evidence type="ECO:0000259" key="2">
    <source>
        <dbReference type="SMART" id="SM00953"/>
    </source>
</evidence>